<dbReference type="Ensembl" id="ENSDCDT00010048895.1">
    <property type="protein sequence ID" value="ENSDCDP00010039139.1"/>
    <property type="gene ID" value="ENSDCDG00010025250.1"/>
</dbReference>
<keyword evidence="3" id="KW-1185">Reference proteome</keyword>
<feature type="compositionally biased region" description="Pro residues" evidence="1">
    <location>
        <begin position="91"/>
        <end position="103"/>
    </location>
</feature>
<dbReference type="GeneTree" id="ENSGT00940000155864"/>
<accession>A0AAY4D235</accession>
<reference evidence="2" key="3">
    <citation type="submission" date="2025-09" db="UniProtKB">
        <authorList>
            <consortium name="Ensembl"/>
        </authorList>
    </citation>
    <scope>IDENTIFICATION</scope>
</reference>
<proteinExistence type="predicted"/>
<evidence type="ECO:0000313" key="3">
    <source>
        <dbReference type="Proteomes" id="UP000694580"/>
    </source>
</evidence>
<reference evidence="2 3" key="1">
    <citation type="submission" date="2020-06" db="EMBL/GenBank/DDBJ databases">
        <authorList>
            <consortium name="Wellcome Sanger Institute Data Sharing"/>
        </authorList>
    </citation>
    <scope>NUCLEOTIDE SEQUENCE [LARGE SCALE GENOMIC DNA]</scope>
</reference>
<gene>
    <name evidence="2" type="primary">RAB7A</name>
</gene>
<feature type="region of interest" description="Disordered" evidence="1">
    <location>
        <begin position="69"/>
        <end position="113"/>
    </location>
</feature>
<reference evidence="2" key="2">
    <citation type="submission" date="2025-08" db="UniProtKB">
        <authorList>
            <consortium name="Ensembl"/>
        </authorList>
    </citation>
    <scope>IDENTIFICATION</scope>
</reference>
<dbReference type="Proteomes" id="UP000694580">
    <property type="component" value="Chromosome 12"/>
</dbReference>
<protein>
    <submittedName>
        <fullName evidence="2">Uncharacterized protein</fullName>
    </submittedName>
</protein>
<organism evidence="2 3">
    <name type="scientific">Denticeps clupeoides</name>
    <name type="common">denticle herring</name>
    <dbReference type="NCBI Taxonomy" id="299321"/>
    <lineage>
        <taxon>Eukaryota</taxon>
        <taxon>Metazoa</taxon>
        <taxon>Chordata</taxon>
        <taxon>Craniata</taxon>
        <taxon>Vertebrata</taxon>
        <taxon>Euteleostomi</taxon>
        <taxon>Actinopterygii</taxon>
        <taxon>Neopterygii</taxon>
        <taxon>Teleostei</taxon>
        <taxon>Clupei</taxon>
        <taxon>Clupeiformes</taxon>
        <taxon>Denticipitoidei</taxon>
        <taxon>Denticipitidae</taxon>
        <taxon>Denticeps</taxon>
    </lineage>
</organism>
<feature type="compositionally biased region" description="Polar residues" evidence="1">
    <location>
        <begin position="104"/>
        <end position="113"/>
    </location>
</feature>
<name>A0AAY4D235_9TELE</name>
<evidence type="ECO:0000313" key="2">
    <source>
        <dbReference type="Ensembl" id="ENSDCDP00010039139.1"/>
    </source>
</evidence>
<sequence>MTSRKKVLPQIGKTSLMNQYVNKKFSNQYKNSAKEAINVEQAFQTHRPQTPSNRYGETEVELYNEFPEPIKLDRMEPAKGVTESCTAEGPGRPPRPARAPPPSVLTSTRRTQK</sequence>
<evidence type="ECO:0000256" key="1">
    <source>
        <dbReference type="SAM" id="MobiDB-lite"/>
    </source>
</evidence>
<dbReference type="AlphaFoldDB" id="A0AAY4D235"/>